<dbReference type="AlphaFoldDB" id="A0A5B0N2H8"/>
<sequence>MQIDRSNCVPIRPSSPSPAKTQSRKGSTNLQGPGRDFPHTHARRLSQQTENRARLDDEALKVYGTARFQQARQLPSGAAIAQTMGLPKGSCATSFQQAQTSPAGVGMRCSAGASQKGGWPRWPYDCRGRSCADAPCSKIENKLG</sequence>
<evidence type="ECO:0000256" key="1">
    <source>
        <dbReference type="SAM" id="MobiDB-lite"/>
    </source>
</evidence>
<feature type="region of interest" description="Disordered" evidence="1">
    <location>
        <begin position="1"/>
        <end position="54"/>
    </location>
</feature>
<accession>A0A5B0N2H8</accession>
<organism evidence="2 3">
    <name type="scientific">Puccinia graminis f. sp. tritici</name>
    <dbReference type="NCBI Taxonomy" id="56615"/>
    <lineage>
        <taxon>Eukaryota</taxon>
        <taxon>Fungi</taxon>
        <taxon>Dikarya</taxon>
        <taxon>Basidiomycota</taxon>
        <taxon>Pucciniomycotina</taxon>
        <taxon>Pucciniomycetes</taxon>
        <taxon>Pucciniales</taxon>
        <taxon>Pucciniaceae</taxon>
        <taxon>Puccinia</taxon>
    </lineage>
</organism>
<protein>
    <submittedName>
        <fullName evidence="2">Uncharacterized protein</fullName>
    </submittedName>
</protein>
<evidence type="ECO:0000313" key="2">
    <source>
        <dbReference type="EMBL" id="KAA1082330.1"/>
    </source>
</evidence>
<evidence type="ECO:0000313" key="3">
    <source>
        <dbReference type="Proteomes" id="UP000325313"/>
    </source>
</evidence>
<proteinExistence type="predicted"/>
<reference evidence="2 3" key="1">
    <citation type="submission" date="2019-05" db="EMBL/GenBank/DDBJ databases">
        <title>Emergence of the Ug99 lineage of the wheat stem rust pathogen through somatic hybridization.</title>
        <authorList>
            <person name="Li F."/>
            <person name="Upadhyaya N.M."/>
            <person name="Sperschneider J."/>
            <person name="Matny O."/>
            <person name="Nguyen-Phuc H."/>
            <person name="Mago R."/>
            <person name="Raley C."/>
            <person name="Miller M.E."/>
            <person name="Silverstein K.A.T."/>
            <person name="Henningsen E."/>
            <person name="Hirsch C.D."/>
            <person name="Visser B."/>
            <person name="Pretorius Z.A."/>
            <person name="Steffenson B.J."/>
            <person name="Schwessinger B."/>
            <person name="Dodds P.N."/>
            <person name="Figueroa M."/>
        </authorList>
    </citation>
    <scope>NUCLEOTIDE SEQUENCE [LARGE SCALE GENOMIC DNA]</scope>
    <source>
        <strain evidence="2 3">Ug99</strain>
    </source>
</reference>
<gene>
    <name evidence="2" type="ORF">PGTUg99_033198</name>
</gene>
<dbReference type="Proteomes" id="UP000325313">
    <property type="component" value="Unassembled WGS sequence"/>
</dbReference>
<feature type="compositionally biased region" description="Polar residues" evidence="1">
    <location>
        <begin position="17"/>
        <end position="31"/>
    </location>
</feature>
<name>A0A5B0N2H8_PUCGR</name>
<comment type="caution">
    <text evidence="2">The sequence shown here is derived from an EMBL/GenBank/DDBJ whole genome shotgun (WGS) entry which is preliminary data.</text>
</comment>
<dbReference type="EMBL" id="VDEP01000439">
    <property type="protein sequence ID" value="KAA1082330.1"/>
    <property type="molecule type" value="Genomic_DNA"/>
</dbReference>